<gene>
    <name evidence="1" type="ORF">CV102_25625</name>
</gene>
<proteinExistence type="predicted"/>
<reference evidence="1" key="1">
    <citation type="submission" date="2017-11" db="EMBL/GenBank/DDBJ databases">
        <authorList>
            <person name="Kajale S.C."/>
            <person name="Sharma A."/>
        </authorList>
    </citation>
    <scope>NUCLEOTIDE SEQUENCE</scope>
    <source>
        <strain evidence="1">LS1_42</strain>
    </source>
</reference>
<sequence length="292" mass="31984">MNQTFGVVDAFNDSEHIFRGLVGQDVDEDRFTSVAGDMKWDELAELEPSENSDLDESVMAIRVKEYGKSLAMSPAYIEDSTEQSVMQRVQKMLRGALDKENEVIFESLKAGVADGSGVWYDIPNYGNYSFDDNHSHTFADTNALFGDAEAHSATRHVRMASMDLRHHGKRPGVVICSSEFAMSFVDELAYDAGYHIPDAGGLRESDLQEATMKIDGASVVQTPYLTGNTFYVVSDEQPVYVHEKRPVTISQDSNGTPVANPADMMGAYGTARYGARLADPLAAVEVTADNLA</sequence>
<dbReference type="EMBL" id="PHNJ01000031">
    <property type="protein sequence ID" value="TYL35852.1"/>
    <property type="molecule type" value="Genomic_DNA"/>
</dbReference>
<dbReference type="Proteomes" id="UP000766904">
    <property type="component" value="Unassembled WGS sequence"/>
</dbReference>
<organism evidence="1 2">
    <name type="scientific">Natronococcus pandeyae</name>
    <dbReference type="NCBI Taxonomy" id="2055836"/>
    <lineage>
        <taxon>Archaea</taxon>
        <taxon>Methanobacteriati</taxon>
        <taxon>Methanobacteriota</taxon>
        <taxon>Stenosarchaea group</taxon>
        <taxon>Halobacteria</taxon>
        <taxon>Halobacteriales</taxon>
        <taxon>Natrialbaceae</taxon>
        <taxon>Natronococcus</taxon>
    </lineage>
</organism>
<name>A0A8J8PY95_9EURY</name>
<evidence type="ECO:0000313" key="2">
    <source>
        <dbReference type="Proteomes" id="UP000766904"/>
    </source>
</evidence>
<protein>
    <submittedName>
        <fullName evidence="1">Uncharacterized protein</fullName>
    </submittedName>
</protein>
<accession>A0A8J8PY95</accession>
<comment type="caution">
    <text evidence="1">The sequence shown here is derived from an EMBL/GenBank/DDBJ whole genome shotgun (WGS) entry which is preliminary data.</text>
</comment>
<dbReference type="AlphaFoldDB" id="A0A8J8PY95"/>
<evidence type="ECO:0000313" key="1">
    <source>
        <dbReference type="EMBL" id="TYL35852.1"/>
    </source>
</evidence>
<dbReference type="Pfam" id="PF25209">
    <property type="entry name" value="Phage_capsid_4"/>
    <property type="match status" value="1"/>
</dbReference>
<keyword evidence="2" id="KW-1185">Reference proteome</keyword>